<keyword evidence="2" id="KW-1185">Reference proteome</keyword>
<dbReference type="Proteomes" id="UP001235760">
    <property type="component" value="Unassembled WGS sequence"/>
</dbReference>
<accession>A0ABT9FZH3</accession>
<dbReference type="EMBL" id="JAUZEE010000001">
    <property type="protein sequence ID" value="MDP4299635.1"/>
    <property type="molecule type" value="Genomic_DNA"/>
</dbReference>
<sequence>MRSAGSSRRRGLAAPLRRTMLAALLGGAIVAVFMLAGCGPSGATLPLFPLEAGHRWVYQQTSEWENNTIERDELVIGSLGQDDLPGIGRAWHRRSDSGVDYWLRSDDSGIFRVASKNDTQPDPVADPAPRYVLRQPLAVGTQWQASTTAYLLRRRQEFPPEIRHSHAPVLMTYTIAAVGQTVDSPAGRFGQCVEVRGTAQMRLFADPVQGWRDLPMTTTEWYCPGPGLVRVVREEPANSTFLVGGKQTLELNEWH</sequence>
<proteinExistence type="predicted"/>
<comment type="caution">
    <text evidence="1">The sequence shown here is derived from an EMBL/GenBank/DDBJ whole genome shotgun (WGS) entry which is preliminary data.</text>
</comment>
<gene>
    <name evidence="1" type="ORF">Q8X39_03235</name>
</gene>
<evidence type="ECO:0008006" key="3">
    <source>
        <dbReference type="Google" id="ProtNLM"/>
    </source>
</evidence>
<name>A0ABT9FZH3_LEPDI</name>
<evidence type="ECO:0000313" key="2">
    <source>
        <dbReference type="Proteomes" id="UP001235760"/>
    </source>
</evidence>
<dbReference type="RefSeq" id="WP_305748169.1">
    <property type="nucleotide sequence ID" value="NZ_JAUZEE010000001.1"/>
</dbReference>
<organism evidence="1 2">
    <name type="scientific">Leptothrix discophora</name>
    <dbReference type="NCBI Taxonomy" id="89"/>
    <lineage>
        <taxon>Bacteria</taxon>
        <taxon>Pseudomonadati</taxon>
        <taxon>Pseudomonadota</taxon>
        <taxon>Betaproteobacteria</taxon>
        <taxon>Burkholderiales</taxon>
        <taxon>Sphaerotilaceae</taxon>
        <taxon>Leptothrix</taxon>
    </lineage>
</organism>
<dbReference type="Gene3D" id="2.40.360.20">
    <property type="match status" value="1"/>
</dbReference>
<evidence type="ECO:0000313" key="1">
    <source>
        <dbReference type="EMBL" id="MDP4299635.1"/>
    </source>
</evidence>
<protein>
    <recommendedName>
        <fullName evidence="3">DUF3108 domain-containing protein</fullName>
    </recommendedName>
</protein>
<reference evidence="1 2" key="1">
    <citation type="submission" date="2023-08" db="EMBL/GenBank/DDBJ databases">
        <authorList>
            <person name="Roldan D.M."/>
            <person name="Menes R.J."/>
        </authorList>
    </citation>
    <scope>NUCLEOTIDE SEQUENCE [LARGE SCALE GENOMIC DNA]</scope>
    <source>
        <strain evidence="1 2">CCM 2812</strain>
    </source>
</reference>